<name>A0A1M5R7A2_9FIRM</name>
<gene>
    <name evidence="1" type="ORF">SAMN02745221_01959</name>
</gene>
<dbReference type="STRING" id="1123382.SAMN02745221_01959"/>
<dbReference type="Proteomes" id="UP000242329">
    <property type="component" value="Unassembled WGS sequence"/>
</dbReference>
<dbReference type="OrthoDB" id="12362at2"/>
<evidence type="ECO:0000313" key="1">
    <source>
        <dbReference type="EMBL" id="SHH22224.1"/>
    </source>
</evidence>
<dbReference type="RefSeq" id="WP_073093299.1">
    <property type="nucleotide sequence ID" value="NZ_FQWY01000044.1"/>
</dbReference>
<accession>A0A1M5R7A2</accession>
<dbReference type="EMBL" id="FQWY01000044">
    <property type="protein sequence ID" value="SHH22224.1"/>
    <property type="molecule type" value="Genomic_DNA"/>
</dbReference>
<keyword evidence="2" id="KW-1185">Reference proteome</keyword>
<proteinExistence type="predicted"/>
<organism evidence="1 2">
    <name type="scientific">Thermosyntropha lipolytica DSM 11003</name>
    <dbReference type="NCBI Taxonomy" id="1123382"/>
    <lineage>
        <taxon>Bacteria</taxon>
        <taxon>Bacillati</taxon>
        <taxon>Bacillota</taxon>
        <taxon>Clostridia</taxon>
        <taxon>Eubacteriales</taxon>
        <taxon>Syntrophomonadaceae</taxon>
        <taxon>Thermosyntropha</taxon>
    </lineage>
</organism>
<reference evidence="2" key="1">
    <citation type="submission" date="2016-11" db="EMBL/GenBank/DDBJ databases">
        <authorList>
            <person name="Varghese N."/>
            <person name="Submissions S."/>
        </authorList>
    </citation>
    <scope>NUCLEOTIDE SEQUENCE [LARGE SCALE GENOMIC DNA]</scope>
    <source>
        <strain evidence="2">DSM 11003</strain>
    </source>
</reference>
<protein>
    <submittedName>
        <fullName evidence="1">Uncharacterized protein</fullName>
    </submittedName>
</protein>
<sequence>MKWKKLIFKQKQPLHIGALKWGVINETGIFIPGWTMWGALTNLYLRKKFFNNLEQLEDLFASITNFYPLIKTASGDSICLYPAYKDGKFGFIEENDKNKFYDEDKFRFDFVDTLVSTAIVPVNRGAKDESLHEIEFILPKEKSGDKFLYWLGLIGIRDEDIEEVDDFLKKGLCVYAGGEIKYGWGELELLEVDDVDDKELIKWQLNSEGFLDISKADMPLRNFLEITEFKGSFNWAGEIKLLVEFDFTKNIPEVKEAGYFVNVGSVVNLSDKLEDYRLNKGKFCEKHI</sequence>
<evidence type="ECO:0000313" key="2">
    <source>
        <dbReference type="Proteomes" id="UP000242329"/>
    </source>
</evidence>
<dbReference type="AlphaFoldDB" id="A0A1M5R7A2"/>